<accession>A0A0M3IQJ8</accession>
<sequence>LWAQCGSDPNGTLSHAEPFALLCDATADEVDRILYKNNAIFNGAPSVPPNALLPLLSHHYSKNTANVLWAQCGSDPNGTLSHAEPFALLCDATADEVDRILYKNNAIFNGAPSVPPNALLPLLSHHYSKNAASVDSTVLTLGISSKRQNVKQLQEDGEILAKATLRLAAWLSRDASLMNVASLRCQRIAWHMFAAEQSTLPAISNSGATGGMTGALLSTACKLAPHLSKAHERLAEWAYKSARASGDDASSGATGGMTGALLSTACKLAPHLSKAHERLAEWAYKSARASGDDASGGMLLTAEEKDAIKWQLRNSCSGLNDIAVESIFNAVANAHHFNSLRDDVRTALGDEYPPTLCDQLFGAGSAIVHVWTTARNRMMAYYACAVRSYFTYIAECGNQDEIRDSG</sequence>
<proteinExistence type="predicted"/>
<evidence type="ECO:0000313" key="1">
    <source>
        <dbReference type="Proteomes" id="UP000036681"/>
    </source>
</evidence>
<evidence type="ECO:0000313" key="2">
    <source>
        <dbReference type="WBParaSite" id="ALUE_0002102601-mRNA-1"/>
    </source>
</evidence>
<protein>
    <submittedName>
        <fullName evidence="2">Nup96 domain-containing protein</fullName>
    </submittedName>
</protein>
<dbReference type="Proteomes" id="UP000036681">
    <property type="component" value="Unplaced"/>
</dbReference>
<reference evidence="2" key="1">
    <citation type="submission" date="2017-02" db="UniProtKB">
        <authorList>
            <consortium name="WormBaseParasite"/>
        </authorList>
    </citation>
    <scope>IDENTIFICATION</scope>
</reference>
<organism evidence="1 2">
    <name type="scientific">Ascaris lumbricoides</name>
    <name type="common">Giant roundworm</name>
    <dbReference type="NCBI Taxonomy" id="6252"/>
    <lineage>
        <taxon>Eukaryota</taxon>
        <taxon>Metazoa</taxon>
        <taxon>Ecdysozoa</taxon>
        <taxon>Nematoda</taxon>
        <taxon>Chromadorea</taxon>
        <taxon>Rhabditida</taxon>
        <taxon>Spirurina</taxon>
        <taxon>Ascaridomorpha</taxon>
        <taxon>Ascaridoidea</taxon>
        <taxon>Ascarididae</taxon>
        <taxon>Ascaris</taxon>
    </lineage>
</organism>
<keyword evidence="1" id="KW-1185">Reference proteome</keyword>
<name>A0A0M3IQJ8_ASCLU</name>
<dbReference type="WBParaSite" id="ALUE_0002102601-mRNA-1">
    <property type="protein sequence ID" value="ALUE_0002102601-mRNA-1"/>
    <property type="gene ID" value="ALUE_0002102601"/>
</dbReference>
<dbReference type="AlphaFoldDB" id="A0A0M3IQJ8"/>